<evidence type="ECO:0000256" key="3">
    <source>
        <dbReference type="ARBA" id="ARBA00022963"/>
    </source>
</evidence>
<evidence type="ECO:0000259" key="8">
    <source>
        <dbReference type="Pfam" id="PF00725"/>
    </source>
</evidence>
<dbReference type="PANTHER" id="PTHR48075:SF7">
    <property type="entry name" value="3-HYDROXYACYL-COA DEHYDROGENASE-RELATED"/>
    <property type="match status" value="1"/>
</dbReference>
<dbReference type="AlphaFoldDB" id="A0A915YBF1"/>
<sequence length="802" mass="88444">MSRRIKKVAVLGSGVMGSGIAAHFSNIGLEVLLLDIVPFDLKEEEKNNPAARNRIVNAALKACIKNRKPVSAFYDTKTAAQITTGNFTDDFEKISDCDWIIEVVVERLDIKQQIFEKVDQYRKPGSLVTSNTSGIPIHMMSEGRSEDFQKNFCGTHFFNPPRILRLFEVIPGPKTDPAVLDFFMMYADRYLGKRAVMCKDTPAFIANRVGVYAMAKIFQLTEELELPIEAVDKLTGDAIGRPRTGTFALGDLVGLDTAEKVIKGIVNNCPNDEQASAFKMPAYLNFMLENKFLGNKTKKGFYERTKEKDASGRKIKLGLNLKTLEYAPTQRVKMPVLDAVKQVDTLRGKVRTFCNEKYSADPGAQLVKRSLAGLFAYVSNRIPEIADHLYSIDDGLRSGFAWKVGPFEYWDMVGIKEGIAMAEADGQSVAQWVKDMVAAGHESFYKLEDNVQKYYDIASQSYQVVPGTEEFIILDNIRSSSIVWENSDAALHDIGDGVLCFEFRSKMNSLGEGVIRGVHQAIEIAEEGDWKGLVIGNNAEHFSVGANLMAIAMMAYEQDWDELNMAIDVFQKTSMRIRYSSIPVVIATQGYVFGGGCEFSMHSDAVVASAESYIGLVEVGVGLIPGGGGTKEFALRASQEFGPGDVQIPTLIEKFKTIAMASVATSAGEAFKQGYLRPGIDQVSVNVSRTLGEAKKKVLELAPNYTQPAPKNEILVLGRGGLGALYVAAESLRLGKYASEHDILIAKKVASVLCGGDLTSAQKVSEQYLLDIERQEFLSLCGEQKTLQRIQHMLEKNKPLRN</sequence>
<dbReference type="Gene3D" id="1.10.1040.50">
    <property type="match status" value="1"/>
</dbReference>
<dbReference type="Gene3D" id="3.90.226.10">
    <property type="entry name" value="2-enoyl-CoA Hydratase, Chain A, domain 1"/>
    <property type="match status" value="1"/>
</dbReference>
<accession>A0A915YBF1</accession>
<name>A0A915YBF1_9BACT</name>
<comment type="catalytic activity">
    <reaction evidence="7">
        <text>a (3S)-3-hydroxyacyl-CoA + NAD(+) = a 3-oxoacyl-CoA + NADH + H(+)</text>
        <dbReference type="Rhea" id="RHEA:22432"/>
        <dbReference type="ChEBI" id="CHEBI:15378"/>
        <dbReference type="ChEBI" id="CHEBI:57318"/>
        <dbReference type="ChEBI" id="CHEBI:57540"/>
        <dbReference type="ChEBI" id="CHEBI:57945"/>
        <dbReference type="ChEBI" id="CHEBI:90726"/>
        <dbReference type="EC" id="1.1.1.35"/>
    </reaction>
</comment>
<evidence type="ECO:0000256" key="5">
    <source>
        <dbReference type="ARBA" id="ARBA00023027"/>
    </source>
</evidence>
<evidence type="ECO:0000313" key="10">
    <source>
        <dbReference type="EMBL" id="BDS09995.1"/>
    </source>
</evidence>
<dbReference type="GO" id="GO:0016042">
    <property type="term" value="P:lipid catabolic process"/>
    <property type="evidence" value="ECO:0007669"/>
    <property type="project" value="UniProtKB-KW"/>
</dbReference>
<dbReference type="Pfam" id="PF00725">
    <property type="entry name" value="3HCDH"/>
    <property type="match status" value="1"/>
</dbReference>
<feature type="domain" description="3-hydroxyacyl-CoA dehydrogenase NAD binding" evidence="9">
    <location>
        <begin position="7"/>
        <end position="201"/>
    </location>
</feature>
<dbReference type="GO" id="GO:0070403">
    <property type="term" value="F:NAD+ binding"/>
    <property type="evidence" value="ECO:0007669"/>
    <property type="project" value="InterPro"/>
</dbReference>
<dbReference type="Gene3D" id="3.40.50.720">
    <property type="entry name" value="NAD(P)-binding Rossmann-like Domain"/>
    <property type="match status" value="1"/>
</dbReference>
<evidence type="ECO:0000256" key="4">
    <source>
        <dbReference type="ARBA" id="ARBA00023002"/>
    </source>
</evidence>
<evidence type="ECO:0000256" key="6">
    <source>
        <dbReference type="ARBA" id="ARBA00023098"/>
    </source>
</evidence>
<dbReference type="InterPro" id="IPR001753">
    <property type="entry name" value="Enoyl-CoA_hydra/iso"/>
</dbReference>
<keyword evidence="4" id="KW-0560">Oxidoreductase</keyword>
<dbReference type="CDD" id="cd06558">
    <property type="entry name" value="crotonase-like"/>
    <property type="match status" value="1"/>
</dbReference>
<keyword evidence="5" id="KW-0520">NAD</keyword>
<dbReference type="InterPro" id="IPR006176">
    <property type="entry name" value="3-OHacyl-CoA_DH_NAD-bd"/>
</dbReference>
<evidence type="ECO:0000259" key="9">
    <source>
        <dbReference type="Pfam" id="PF02737"/>
    </source>
</evidence>
<dbReference type="Pfam" id="PF02737">
    <property type="entry name" value="3HCDH_N"/>
    <property type="match status" value="1"/>
</dbReference>
<evidence type="ECO:0000256" key="2">
    <source>
        <dbReference type="ARBA" id="ARBA00022832"/>
    </source>
</evidence>
<dbReference type="InterPro" id="IPR008927">
    <property type="entry name" value="6-PGluconate_DH-like_C_sf"/>
</dbReference>
<gene>
    <name evidence="10" type="ORF">AsAng_0007000</name>
</gene>
<evidence type="ECO:0000256" key="7">
    <source>
        <dbReference type="ARBA" id="ARBA00049556"/>
    </source>
</evidence>
<dbReference type="GO" id="GO:0003857">
    <property type="term" value="F:(3S)-3-hydroxyacyl-CoA dehydrogenase (NAD+) activity"/>
    <property type="evidence" value="ECO:0007669"/>
    <property type="project" value="UniProtKB-EC"/>
</dbReference>
<protein>
    <submittedName>
        <fullName evidence="10">3-hydroxyacyl-CoA dehydrogenase/enoyl-CoA hydratase family protein</fullName>
    </submittedName>
</protein>
<keyword evidence="2" id="KW-0276">Fatty acid metabolism</keyword>
<feature type="domain" description="3-hydroxyacyl-CoA dehydrogenase C-terminal" evidence="8">
    <location>
        <begin position="204"/>
        <end position="303"/>
    </location>
</feature>
<dbReference type="EMBL" id="AP026867">
    <property type="protein sequence ID" value="BDS09995.1"/>
    <property type="molecule type" value="Genomic_DNA"/>
</dbReference>
<dbReference type="KEGG" id="aup:AsAng_0007000"/>
<dbReference type="SUPFAM" id="SSF52096">
    <property type="entry name" value="ClpP/crotonase"/>
    <property type="match status" value="1"/>
</dbReference>
<reference evidence="10" key="1">
    <citation type="submission" date="2022-09" db="EMBL/GenBank/DDBJ databases">
        <title>Aureispira anguillicida sp. nov., isolated from Leptocephalus of Japanese eel Anguilla japonica.</title>
        <authorList>
            <person name="Yuasa K."/>
            <person name="Mekata T."/>
            <person name="Ikunari K."/>
        </authorList>
    </citation>
    <scope>NUCLEOTIDE SEQUENCE</scope>
    <source>
        <strain evidence="10">EL160426</strain>
    </source>
</reference>
<keyword evidence="3" id="KW-0442">Lipid degradation</keyword>
<dbReference type="PANTHER" id="PTHR48075">
    <property type="entry name" value="3-HYDROXYACYL-COA DEHYDROGENASE FAMILY PROTEIN"/>
    <property type="match status" value="1"/>
</dbReference>
<proteinExistence type="predicted"/>
<evidence type="ECO:0000256" key="1">
    <source>
        <dbReference type="ARBA" id="ARBA00005005"/>
    </source>
</evidence>
<dbReference type="Proteomes" id="UP001060919">
    <property type="component" value="Chromosome"/>
</dbReference>
<organism evidence="10 11">
    <name type="scientific">Aureispira anguillae</name>
    <dbReference type="NCBI Taxonomy" id="2864201"/>
    <lineage>
        <taxon>Bacteria</taxon>
        <taxon>Pseudomonadati</taxon>
        <taxon>Bacteroidota</taxon>
        <taxon>Saprospiria</taxon>
        <taxon>Saprospirales</taxon>
        <taxon>Saprospiraceae</taxon>
        <taxon>Aureispira</taxon>
    </lineage>
</organism>
<dbReference type="InterPro" id="IPR029045">
    <property type="entry name" value="ClpP/crotonase-like_dom_sf"/>
</dbReference>
<dbReference type="RefSeq" id="WP_264791338.1">
    <property type="nucleotide sequence ID" value="NZ_AP026867.1"/>
</dbReference>
<dbReference type="InterPro" id="IPR036291">
    <property type="entry name" value="NAD(P)-bd_dom_sf"/>
</dbReference>
<dbReference type="GO" id="GO:0006631">
    <property type="term" value="P:fatty acid metabolic process"/>
    <property type="evidence" value="ECO:0007669"/>
    <property type="project" value="UniProtKB-KW"/>
</dbReference>
<dbReference type="Pfam" id="PF00378">
    <property type="entry name" value="ECH_1"/>
    <property type="match status" value="1"/>
</dbReference>
<dbReference type="SUPFAM" id="SSF51735">
    <property type="entry name" value="NAD(P)-binding Rossmann-fold domains"/>
    <property type="match status" value="1"/>
</dbReference>
<keyword evidence="11" id="KW-1185">Reference proteome</keyword>
<keyword evidence="6" id="KW-0443">Lipid metabolism</keyword>
<dbReference type="SUPFAM" id="SSF48179">
    <property type="entry name" value="6-phosphogluconate dehydrogenase C-terminal domain-like"/>
    <property type="match status" value="2"/>
</dbReference>
<comment type="pathway">
    <text evidence="1">Lipid metabolism; fatty acid beta-oxidation.</text>
</comment>
<dbReference type="InterPro" id="IPR006108">
    <property type="entry name" value="3HC_DH_C"/>
</dbReference>
<evidence type="ECO:0000313" key="11">
    <source>
        <dbReference type="Proteomes" id="UP001060919"/>
    </source>
</evidence>